<dbReference type="InterPro" id="IPR029063">
    <property type="entry name" value="SAM-dependent_MTases_sf"/>
</dbReference>
<dbReference type="Proteomes" id="UP001603978">
    <property type="component" value="Unassembled WGS sequence"/>
</dbReference>
<dbReference type="EMBL" id="JBICRM010000008">
    <property type="protein sequence ID" value="MFG1704632.1"/>
    <property type="molecule type" value="Genomic_DNA"/>
</dbReference>
<keyword evidence="1 3" id="KW-0489">Methyltransferase</keyword>
<evidence type="ECO:0000256" key="2">
    <source>
        <dbReference type="ARBA" id="ARBA00022679"/>
    </source>
</evidence>
<dbReference type="GO" id="GO:0008168">
    <property type="term" value="F:methyltransferase activity"/>
    <property type="evidence" value="ECO:0007669"/>
    <property type="project" value="UniProtKB-KW"/>
</dbReference>
<evidence type="ECO:0000313" key="3">
    <source>
        <dbReference type="EMBL" id="MFG1704632.1"/>
    </source>
</evidence>
<reference evidence="3 4" key="1">
    <citation type="submission" date="2024-10" db="EMBL/GenBank/DDBJ databases">
        <authorList>
            <person name="Topkara A.R."/>
            <person name="Saygin H."/>
        </authorList>
    </citation>
    <scope>NUCLEOTIDE SEQUENCE [LARGE SCALE GENOMIC DNA]</scope>
    <source>
        <strain evidence="3 4">M3C6</strain>
    </source>
</reference>
<protein>
    <submittedName>
        <fullName evidence="3">Class I SAM-dependent methyltransferase</fullName>
    </submittedName>
</protein>
<dbReference type="RefSeq" id="WP_393165850.1">
    <property type="nucleotide sequence ID" value="NZ_JBICRM010000008.1"/>
</dbReference>
<dbReference type="SUPFAM" id="SSF53335">
    <property type="entry name" value="S-adenosyl-L-methionine-dependent methyltransferases"/>
    <property type="match status" value="1"/>
</dbReference>
<organism evidence="3 4">
    <name type="scientific">Nonomuraea marmarensis</name>
    <dbReference type="NCBI Taxonomy" id="3351344"/>
    <lineage>
        <taxon>Bacteria</taxon>
        <taxon>Bacillati</taxon>
        <taxon>Actinomycetota</taxon>
        <taxon>Actinomycetes</taxon>
        <taxon>Streptosporangiales</taxon>
        <taxon>Streptosporangiaceae</taxon>
        <taxon>Nonomuraea</taxon>
    </lineage>
</organism>
<evidence type="ECO:0000256" key="1">
    <source>
        <dbReference type="ARBA" id="ARBA00022603"/>
    </source>
</evidence>
<comment type="caution">
    <text evidence="3">The sequence shown here is derived from an EMBL/GenBank/DDBJ whole genome shotgun (WGS) entry which is preliminary data.</text>
</comment>
<name>A0ABW7AEC8_9ACTN</name>
<keyword evidence="2" id="KW-0808">Transferase</keyword>
<accession>A0ABW7AEC8</accession>
<dbReference type="InterPro" id="IPR007213">
    <property type="entry name" value="Ppm1/Ppm2/Tcmp"/>
</dbReference>
<dbReference type="PANTHER" id="PTHR43619">
    <property type="entry name" value="S-ADENOSYL-L-METHIONINE-DEPENDENT METHYLTRANSFERASE YKTD-RELATED"/>
    <property type="match status" value="1"/>
</dbReference>
<keyword evidence="4" id="KW-1185">Reference proteome</keyword>
<dbReference type="GO" id="GO:0032259">
    <property type="term" value="P:methylation"/>
    <property type="evidence" value="ECO:0007669"/>
    <property type="project" value="UniProtKB-KW"/>
</dbReference>
<evidence type="ECO:0000313" key="4">
    <source>
        <dbReference type="Proteomes" id="UP001603978"/>
    </source>
</evidence>
<dbReference type="Pfam" id="PF04072">
    <property type="entry name" value="LCM"/>
    <property type="match status" value="1"/>
</dbReference>
<sequence length="271" mass="30299">MPPEKVHLTGEKATLLATLYGRALDARSRQPILGDELAAEAVERIDHDFTKTGITTRTAPAVALRARFIDNWAREFLARQPAATVLHLGCGLDTRVHRLAPPPTVRWYDVDYPEVIDLRGRLFPERPGYSMIGSSVTDLKWLEQVPDDAPVLVVAEGLLYYLDPAEGQGLLRAIVDRFPSGQFVFDALSSFGLRLQKLNKPVQKAGATLYWGIDGPQDLEKIHPRLRCVDAVSAFDIDGFDRLSIPHRVSAWIVKALPGMKRTAVFYRLEF</sequence>
<gene>
    <name evidence="3" type="ORF">ACFLIM_15695</name>
</gene>
<proteinExistence type="predicted"/>
<dbReference type="PIRSF" id="PIRSF028177">
    <property type="entry name" value="Polyketide_synth_Omtfrase_TcmP"/>
    <property type="match status" value="1"/>
</dbReference>
<dbReference type="InterPro" id="IPR016874">
    <property type="entry name" value="TcmP-like"/>
</dbReference>
<dbReference type="PANTHER" id="PTHR43619:SF2">
    <property type="entry name" value="S-ADENOSYL-L-METHIONINE-DEPENDENT METHYLTRANSFERASES SUPERFAMILY PROTEIN"/>
    <property type="match status" value="1"/>
</dbReference>
<dbReference type="Gene3D" id="3.40.50.150">
    <property type="entry name" value="Vaccinia Virus protein VP39"/>
    <property type="match status" value="1"/>
</dbReference>